<dbReference type="OrthoDB" id="8225825at2"/>
<dbReference type="NCBIfam" id="TIGR00026">
    <property type="entry name" value="hi_GC_TIGR00026"/>
    <property type="match status" value="1"/>
</dbReference>
<name>A0A1G9HE68_9MICO</name>
<dbReference type="GO" id="GO:0016491">
    <property type="term" value="F:oxidoreductase activity"/>
    <property type="evidence" value="ECO:0007669"/>
    <property type="project" value="InterPro"/>
</dbReference>
<dbReference type="Gene3D" id="2.30.110.10">
    <property type="entry name" value="Electron Transport, Fmn-binding Protein, Chain A"/>
    <property type="match status" value="1"/>
</dbReference>
<evidence type="ECO:0000256" key="2">
    <source>
        <dbReference type="ARBA" id="ARBA00049106"/>
    </source>
</evidence>
<dbReference type="STRING" id="386301.SAMN05216282_13011"/>
<reference evidence="3 4" key="1">
    <citation type="submission" date="2016-10" db="EMBL/GenBank/DDBJ databases">
        <authorList>
            <person name="de Groot N.N."/>
        </authorList>
    </citation>
    <scope>NUCLEOTIDE SEQUENCE [LARGE SCALE GENOMIC DNA]</scope>
    <source>
        <strain evidence="3 4">CGMCC 1.5382</strain>
    </source>
</reference>
<evidence type="ECO:0000313" key="3">
    <source>
        <dbReference type="EMBL" id="SDL11207.1"/>
    </source>
</evidence>
<dbReference type="PANTHER" id="PTHR39428:SF3">
    <property type="entry name" value="DEAZAFLAVIN-DEPENDENT NITROREDUCTASE"/>
    <property type="match status" value="1"/>
</dbReference>
<proteinExistence type="inferred from homology"/>
<dbReference type="RefSeq" id="WP_092325190.1">
    <property type="nucleotide sequence ID" value="NZ_FNFU01000030.1"/>
</dbReference>
<keyword evidence="4" id="KW-1185">Reference proteome</keyword>
<dbReference type="GO" id="GO:0070967">
    <property type="term" value="F:coenzyme F420 binding"/>
    <property type="evidence" value="ECO:0007669"/>
    <property type="project" value="TreeGrafter"/>
</dbReference>
<accession>A0A1G9HE68</accession>
<dbReference type="InterPro" id="IPR012349">
    <property type="entry name" value="Split_barrel_FMN-bd"/>
</dbReference>
<dbReference type="PANTHER" id="PTHR39428">
    <property type="entry name" value="F420H(2)-DEPENDENT QUINONE REDUCTASE RV1261C"/>
    <property type="match status" value="1"/>
</dbReference>
<dbReference type="Proteomes" id="UP000198701">
    <property type="component" value="Unassembled WGS sequence"/>
</dbReference>
<protein>
    <submittedName>
        <fullName evidence="3">Deazaflavin-dependent oxidoreductase, nitroreductase family</fullName>
    </submittedName>
</protein>
<comment type="similarity">
    <text evidence="1">Belongs to the F420H(2)-dependent quinone reductase family.</text>
</comment>
<dbReference type="AlphaFoldDB" id="A0A1G9HE68"/>
<evidence type="ECO:0000313" key="4">
    <source>
        <dbReference type="Proteomes" id="UP000198701"/>
    </source>
</evidence>
<comment type="catalytic activity">
    <reaction evidence="2">
        <text>oxidized coenzyme F420-(gamma-L-Glu)(n) + a quinol + H(+) = reduced coenzyme F420-(gamma-L-Glu)(n) + a quinone</text>
        <dbReference type="Rhea" id="RHEA:39663"/>
        <dbReference type="Rhea" id="RHEA-COMP:12939"/>
        <dbReference type="Rhea" id="RHEA-COMP:14378"/>
        <dbReference type="ChEBI" id="CHEBI:15378"/>
        <dbReference type="ChEBI" id="CHEBI:24646"/>
        <dbReference type="ChEBI" id="CHEBI:132124"/>
        <dbReference type="ChEBI" id="CHEBI:133980"/>
        <dbReference type="ChEBI" id="CHEBI:139511"/>
    </reaction>
</comment>
<sequence>MPLHGEYEPTPTTWVRDQVELYERSGGTEGTTLRGMPVIVLTTLGAKSGKLRKAALMRVEHEGRYAAVASLGGSPKNPVWHANVLAHPVVELQDGEHKWDMLAREVSGAEKAEWWARAVAAFPDYAGYQEKTERDIPVFVLEPVAPESSAGA</sequence>
<dbReference type="Pfam" id="PF04075">
    <property type="entry name" value="F420H2_quin_red"/>
    <property type="match status" value="1"/>
</dbReference>
<evidence type="ECO:0000256" key="1">
    <source>
        <dbReference type="ARBA" id="ARBA00008710"/>
    </source>
</evidence>
<organism evidence="3 4">
    <name type="scientific">Cryobacterium psychrotolerans</name>
    <dbReference type="NCBI Taxonomy" id="386301"/>
    <lineage>
        <taxon>Bacteria</taxon>
        <taxon>Bacillati</taxon>
        <taxon>Actinomycetota</taxon>
        <taxon>Actinomycetes</taxon>
        <taxon>Micrococcales</taxon>
        <taxon>Microbacteriaceae</taxon>
        <taxon>Cryobacterium</taxon>
    </lineage>
</organism>
<gene>
    <name evidence="3" type="ORF">SAMN05216282_13011</name>
</gene>
<dbReference type="GO" id="GO:0005886">
    <property type="term" value="C:plasma membrane"/>
    <property type="evidence" value="ECO:0007669"/>
    <property type="project" value="TreeGrafter"/>
</dbReference>
<dbReference type="InterPro" id="IPR004378">
    <property type="entry name" value="F420H2_quin_Rdtase"/>
</dbReference>
<dbReference type="EMBL" id="FNFU01000030">
    <property type="protein sequence ID" value="SDL11207.1"/>
    <property type="molecule type" value="Genomic_DNA"/>
</dbReference>